<evidence type="ECO:0000313" key="4">
    <source>
        <dbReference type="Proteomes" id="UP000238442"/>
    </source>
</evidence>
<accession>A0A2S0HUD4</accession>
<dbReference type="Proteomes" id="UP000238442">
    <property type="component" value="Chromosome"/>
</dbReference>
<evidence type="ECO:0000256" key="2">
    <source>
        <dbReference type="PIRNR" id="PIRNR006221"/>
    </source>
</evidence>
<dbReference type="GO" id="GO:0016301">
    <property type="term" value="F:kinase activity"/>
    <property type="evidence" value="ECO:0007669"/>
    <property type="project" value="UniProtKB-UniRule"/>
</dbReference>
<dbReference type="KEGG" id="aue:C5O00_03190"/>
<dbReference type="AlphaFoldDB" id="A0A2S0HUD4"/>
<name>A0A2S0HUD4_9FLAO</name>
<dbReference type="OrthoDB" id="5291879at2"/>
<gene>
    <name evidence="3" type="ORF">C5O00_03190</name>
</gene>
<dbReference type="PIRSF" id="PIRSF006221">
    <property type="entry name" value="Ketosamine-3-kinase"/>
    <property type="match status" value="1"/>
</dbReference>
<dbReference type="EMBL" id="CP027062">
    <property type="protein sequence ID" value="AVI50226.1"/>
    <property type="molecule type" value="Genomic_DNA"/>
</dbReference>
<keyword evidence="4" id="KW-1185">Reference proteome</keyword>
<organism evidence="3 4">
    <name type="scientific">Pukyongia salina</name>
    <dbReference type="NCBI Taxonomy" id="2094025"/>
    <lineage>
        <taxon>Bacteria</taxon>
        <taxon>Pseudomonadati</taxon>
        <taxon>Bacteroidota</taxon>
        <taxon>Flavobacteriia</taxon>
        <taxon>Flavobacteriales</taxon>
        <taxon>Flavobacteriaceae</taxon>
        <taxon>Pukyongia</taxon>
    </lineage>
</organism>
<dbReference type="RefSeq" id="WP_105214883.1">
    <property type="nucleotide sequence ID" value="NZ_CP027062.1"/>
</dbReference>
<protein>
    <submittedName>
        <fullName evidence="3">Fructosamine kinase</fullName>
    </submittedName>
</protein>
<sequence>MESLLHSIAALNSFNLQSYQPMAGGDINDVFLLRTNNGDLVVKLNLNDKYPSMFDTEKAGLELLASTETFRIPKIIACGIEEHHAYLLMEYIDGGAKKKSFWEEFGGRLANLHQNSADLYGWKYNNYIGSLFQANSFYNLASQFYIENRLRPQIGLARRQGYLEKDLTNFFKNIADIIPQEAPALIHGDLWSGNYLIDNTGAPVLIDPSVSYSHREMDLAMMQLFGGFPAEVFKVYQEEFPLLPDWEERIALWQLYYLLVHLNIFGGGYLARVETIISRYS</sequence>
<evidence type="ECO:0000256" key="1">
    <source>
        <dbReference type="ARBA" id="ARBA00009460"/>
    </source>
</evidence>
<comment type="similarity">
    <text evidence="1 2">Belongs to the fructosamine kinase family.</text>
</comment>
<proteinExistence type="inferred from homology"/>
<dbReference type="InterPro" id="IPR011009">
    <property type="entry name" value="Kinase-like_dom_sf"/>
</dbReference>
<dbReference type="Gene3D" id="3.90.1200.10">
    <property type="match status" value="1"/>
</dbReference>
<dbReference type="PANTHER" id="PTHR12149">
    <property type="entry name" value="FRUCTOSAMINE 3 KINASE-RELATED PROTEIN"/>
    <property type="match status" value="1"/>
</dbReference>
<dbReference type="SUPFAM" id="SSF56112">
    <property type="entry name" value="Protein kinase-like (PK-like)"/>
    <property type="match status" value="1"/>
</dbReference>
<evidence type="ECO:0000313" key="3">
    <source>
        <dbReference type="EMBL" id="AVI50226.1"/>
    </source>
</evidence>
<dbReference type="Pfam" id="PF03881">
    <property type="entry name" value="Fructosamin_kin"/>
    <property type="match status" value="1"/>
</dbReference>
<dbReference type="InterPro" id="IPR016477">
    <property type="entry name" value="Fructo-/Ketosamine-3-kinase"/>
</dbReference>
<dbReference type="Gene3D" id="3.30.200.20">
    <property type="entry name" value="Phosphorylase Kinase, domain 1"/>
    <property type="match status" value="1"/>
</dbReference>
<reference evidence="3 4" key="1">
    <citation type="submission" date="2018-02" db="EMBL/GenBank/DDBJ databases">
        <title>Genomic analysis of the strain RR4-38 isolated from a seawater recirculating aquaculture system.</title>
        <authorList>
            <person name="Kim Y.-S."/>
            <person name="Jang Y.H."/>
            <person name="Kim K.-H."/>
        </authorList>
    </citation>
    <scope>NUCLEOTIDE SEQUENCE [LARGE SCALE GENOMIC DNA]</scope>
    <source>
        <strain evidence="3 4">RR4-38</strain>
    </source>
</reference>
<dbReference type="PANTHER" id="PTHR12149:SF8">
    <property type="entry name" value="PROTEIN-RIBULOSAMINE 3-KINASE"/>
    <property type="match status" value="1"/>
</dbReference>
<keyword evidence="2 3" id="KW-0418">Kinase</keyword>
<keyword evidence="2" id="KW-0808">Transferase</keyword>